<feature type="transmembrane region" description="Helical" evidence="7">
    <location>
        <begin position="608"/>
        <end position="630"/>
    </location>
</feature>
<dbReference type="InterPro" id="IPR024607">
    <property type="entry name" value="Sulfatase_CS"/>
</dbReference>
<keyword evidence="6" id="KW-0325">Glycoprotein</keyword>
<dbReference type="Gene3D" id="3.40.720.10">
    <property type="entry name" value="Alkaline Phosphatase, subunit A"/>
    <property type="match status" value="1"/>
</dbReference>
<dbReference type="PANTHER" id="PTHR10342:SF264">
    <property type="entry name" value="MIP05773P-RELATED"/>
    <property type="match status" value="1"/>
</dbReference>
<evidence type="ECO:0000259" key="8">
    <source>
        <dbReference type="Pfam" id="PF00884"/>
    </source>
</evidence>
<gene>
    <name evidence="10" type="primary">LOC108557734</name>
</gene>
<evidence type="ECO:0000256" key="6">
    <source>
        <dbReference type="ARBA" id="ARBA00023180"/>
    </source>
</evidence>
<comment type="cofactor">
    <cofactor evidence="1">
        <name>Ca(2+)</name>
        <dbReference type="ChEBI" id="CHEBI:29108"/>
    </cofactor>
</comment>
<dbReference type="InterPro" id="IPR047115">
    <property type="entry name" value="ARSB"/>
</dbReference>
<evidence type="ECO:0000313" key="10">
    <source>
        <dbReference type="RefSeq" id="XP_017769868.1"/>
    </source>
</evidence>
<evidence type="ECO:0000256" key="7">
    <source>
        <dbReference type="SAM" id="Phobius"/>
    </source>
</evidence>
<name>A0ABM1M5L8_NICVS</name>
<evidence type="ECO:0000313" key="9">
    <source>
        <dbReference type="Proteomes" id="UP000695000"/>
    </source>
</evidence>
<keyword evidence="4" id="KW-0378">Hydrolase</keyword>
<sequence>MHSRRSQQQKGAVAVSAVTATAASAAAILVLSALQITVATATSTVTDKPNIIVIVADDMGYNDVGFHGSNEIPTPNIDALAYNGVILNSHYTQALCTPSRAAFLTSKYPIHLGMQHLVILEPEPWGLPLNETLLPQHLKRNGYRTHAIGKWHLGFFKKEYTPTYRGFDSHYGYWQGLQDYYKHTVQATFTKEYGYDMRRNMDVDWDAQGKYSTNLFTEEAVKLIKDHDTKDPMFMYLAHLAPHTGNDDDPLQAPDEEIAKFSHIEDPERRIYAAMVSMLDQSVGKVMTALRDKQMLQNSIILFMSDNGAKTDGIHANHGSNYPLRGLKNSAWEGATRNIAAIWSPLIKDPQRVSNELIHISDWLPTFYSAAGLNISELGVIDGKDVWKSISENSKSPRTDLVYNIDDVWNYGALRQGDWKYMYGSTVGGREDQWYGSSGINSNYYFSPDEILKSPTAVALNALVTFQQIAEKNANKSPLDDHPLEFTIQTLCESKIKQLRSAATVRCNKLPEDQLSSHVCNPLKSPCLFNLKEDPCERTNLATTRPLIVINMEETLMKIRKTIVAPINLPRDPNADPDKWNGTWTNWQDFEYVDVHRQRVPQEVLSPLAIGLITATCFAFLIVIVLLLMISCKSAPKNKLATIFQSLEDPLDSPNAAMTQSKDKEMIQIPFTHNPSYN</sequence>
<accession>A0ABM1M5L8</accession>
<evidence type="ECO:0000256" key="5">
    <source>
        <dbReference type="ARBA" id="ARBA00022837"/>
    </source>
</evidence>
<dbReference type="CDD" id="cd16029">
    <property type="entry name" value="4-S"/>
    <property type="match status" value="1"/>
</dbReference>
<feature type="domain" description="Sulfatase N-terminal" evidence="8">
    <location>
        <begin position="49"/>
        <end position="372"/>
    </location>
</feature>
<dbReference type="Gene3D" id="3.30.1120.10">
    <property type="match status" value="1"/>
</dbReference>
<evidence type="ECO:0000256" key="3">
    <source>
        <dbReference type="ARBA" id="ARBA00022723"/>
    </source>
</evidence>
<dbReference type="SUPFAM" id="SSF53649">
    <property type="entry name" value="Alkaline phosphatase-like"/>
    <property type="match status" value="1"/>
</dbReference>
<dbReference type="RefSeq" id="XP_017769868.1">
    <property type="nucleotide sequence ID" value="XM_017914379.1"/>
</dbReference>
<dbReference type="PANTHER" id="PTHR10342">
    <property type="entry name" value="ARYLSULFATASE"/>
    <property type="match status" value="1"/>
</dbReference>
<keyword evidence="9" id="KW-1185">Reference proteome</keyword>
<evidence type="ECO:0000256" key="1">
    <source>
        <dbReference type="ARBA" id="ARBA00001913"/>
    </source>
</evidence>
<dbReference type="InterPro" id="IPR017850">
    <property type="entry name" value="Alkaline_phosphatase_core_sf"/>
</dbReference>
<organism evidence="9 10">
    <name type="scientific">Nicrophorus vespilloides</name>
    <name type="common">Boreal carrion beetle</name>
    <dbReference type="NCBI Taxonomy" id="110193"/>
    <lineage>
        <taxon>Eukaryota</taxon>
        <taxon>Metazoa</taxon>
        <taxon>Ecdysozoa</taxon>
        <taxon>Arthropoda</taxon>
        <taxon>Hexapoda</taxon>
        <taxon>Insecta</taxon>
        <taxon>Pterygota</taxon>
        <taxon>Neoptera</taxon>
        <taxon>Endopterygota</taxon>
        <taxon>Coleoptera</taxon>
        <taxon>Polyphaga</taxon>
        <taxon>Staphyliniformia</taxon>
        <taxon>Silphidae</taxon>
        <taxon>Nicrophorinae</taxon>
        <taxon>Nicrophorus</taxon>
    </lineage>
</organism>
<dbReference type="Proteomes" id="UP000695000">
    <property type="component" value="Unplaced"/>
</dbReference>
<proteinExistence type="inferred from homology"/>
<dbReference type="PROSITE" id="PS00149">
    <property type="entry name" value="SULFATASE_2"/>
    <property type="match status" value="1"/>
</dbReference>
<keyword evidence="5" id="KW-0106">Calcium</keyword>
<protein>
    <submittedName>
        <fullName evidence="10">Arylsulfatase B-like</fullName>
    </submittedName>
</protein>
<keyword evidence="7" id="KW-0812">Transmembrane</keyword>
<evidence type="ECO:0000256" key="4">
    <source>
        <dbReference type="ARBA" id="ARBA00022801"/>
    </source>
</evidence>
<comment type="similarity">
    <text evidence="2">Belongs to the sulfatase family.</text>
</comment>
<keyword evidence="3" id="KW-0479">Metal-binding</keyword>
<evidence type="ECO:0000256" key="2">
    <source>
        <dbReference type="ARBA" id="ARBA00008779"/>
    </source>
</evidence>
<dbReference type="InterPro" id="IPR000917">
    <property type="entry name" value="Sulfatase_N"/>
</dbReference>
<keyword evidence="7" id="KW-1133">Transmembrane helix</keyword>
<keyword evidence="7" id="KW-0472">Membrane</keyword>
<dbReference type="GeneID" id="108557734"/>
<reference evidence="10" key="1">
    <citation type="submission" date="2025-08" db="UniProtKB">
        <authorList>
            <consortium name="RefSeq"/>
        </authorList>
    </citation>
    <scope>IDENTIFICATION</scope>
    <source>
        <tissue evidence="10">Whole Larva</tissue>
    </source>
</reference>
<dbReference type="Pfam" id="PF00884">
    <property type="entry name" value="Sulfatase"/>
    <property type="match status" value="1"/>
</dbReference>